<organism evidence="6 7">
    <name type="scientific">Emydomyces testavorans</name>
    <dbReference type="NCBI Taxonomy" id="2070801"/>
    <lineage>
        <taxon>Eukaryota</taxon>
        <taxon>Fungi</taxon>
        <taxon>Dikarya</taxon>
        <taxon>Ascomycota</taxon>
        <taxon>Pezizomycotina</taxon>
        <taxon>Eurotiomycetes</taxon>
        <taxon>Eurotiomycetidae</taxon>
        <taxon>Onygenales</taxon>
        <taxon>Nannizziopsiaceae</taxon>
        <taxon>Emydomyces</taxon>
    </lineage>
</organism>
<dbReference type="PANTHER" id="PTHR12718:SF2">
    <property type="entry name" value="SPLICEOSOME-ASSOCIATED PROTEIN CWC15 HOMOLOG"/>
    <property type="match status" value="1"/>
</dbReference>
<dbReference type="GO" id="GO:0071013">
    <property type="term" value="C:catalytic step 2 spliceosome"/>
    <property type="evidence" value="ECO:0007669"/>
    <property type="project" value="TreeGrafter"/>
</dbReference>
<evidence type="ECO:0000256" key="5">
    <source>
        <dbReference type="SAM" id="MobiDB-lite"/>
    </source>
</evidence>
<feature type="region of interest" description="Disordered" evidence="5">
    <location>
        <begin position="1"/>
        <end position="64"/>
    </location>
</feature>
<feature type="compositionally biased region" description="Basic and acidic residues" evidence="5">
    <location>
        <begin position="568"/>
        <end position="586"/>
    </location>
</feature>
<feature type="compositionally biased region" description="Low complexity" evidence="5">
    <location>
        <begin position="511"/>
        <end position="525"/>
    </location>
</feature>
<proteinExistence type="inferred from homology"/>
<dbReference type="Pfam" id="PF04889">
    <property type="entry name" value="Cwf_Cwc_15"/>
    <property type="match status" value="1"/>
</dbReference>
<feature type="region of interest" description="Disordered" evidence="5">
    <location>
        <begin position="83"/>
        <end position="213"/>
    </location>
</feature>
<gene>
    <name evidence="6" type="primary">CWC15</name>
    <name evidence="6" type="ORF">PRK78_003286</name>
</gene>
<keyword evidence="3" id="KW-0507">mRNA processing</keyword>
<keyword evidence="4" id="KW-0508">mRNA splicing</keyword>
<feature type="compositionally biased region" description="Polar residues" evidence="5">
    <location>
        <begin position="271"/>
        <end position="281"/>
    </location>
</feature>
<feature type="compositionally biased region" description="Low complexity" evidence="5">
    <location>
        <begin position="451"/>
        <end position="465"/>
    </location>
</feature>
<comment type="function">
    <text evidence="1">Involved in pre-mRNA splicing.</text>
</comment>
<feature type="compositionally biased region" description="Basic and acidic residues" evidence="5">
    <location>
        <begin position="362"/>
        <end position="376"/>
    </location>
</feature>
<accession>A0AAF0DFS0</accession>
<evidence type="ECO:0000256" key="4">
    <source>
        <dbReference type="ARBA" id="ARBA00023187"/>
    </source>
</evidence>
<reference evidence="6" key="1">
    <citation type="submission" date="2023-03" db="EMBL/GenBank/DDBJ databases">
        <title>Emydomyces testavorans Genome Sequence.</title>
        <authorList>
            <person name="Hoyer L."/>
        </authorList>
    </citation>
    <scope>NUCLEOTIDE SEQUENCE</scope>
    <source>
        <strain evidence="6">16-2883</strain>
    </source>
</reference>
<feature type="compositionally biased region" description="Polar residues" evidence="5">
    <location>
        <begin position="289"/>
        <end position="305"/>
    </location>
</feature>
<feature type="compositionally biased region" description="Polar residues" evidence="5">
    <location>
        <begin position="378"/>
        <end position="393"/>
    </location>
</feature>
<evidence type="ECO:0000256" key="3">
    <source>
        <dbReference type="ARBA" id="ARBA00022664"/>
    </source>
</evidence>
<feature type="region of interest" description="Disordered" evidence="5">
    <location>
        <begin position="246"/>
        <end position="586"/>
    </location>
</feature>
<feature type="compositionally biased region" description="Basic and acidic residues" evidence="5">
    <location>
        <begin position="306"/>
        <end position="324"/>
    </location>
</feature>
<dbReference type="AlphaFoldDB" id="A0AAF0DFS0"/>
<dbReference type="InterPro" id="IPR006973">
    <property type="entry name" value="Cwf_Cwc_15"/>
</dbReference>
<dbReference type="Proteomes" id="UP001219355">
    <property type="component" value="Chromosome 2"/>
</dbReference>
<evidence type="ECO:0000313" key="6">
    <source>
        <dbReference type="EMBL" id="WEW57819.1"/>
    </source>
</evidence>
<evidence type="ECO:0000256" key="2">
    <source>
        <dbReference type="ARBA" id="ARBA00006644"/>
    </source>
</evidence>
<keyword evidence="7" id="KW-1185">Reference proteome</keyword>
<comment type="similarity">
    <text evidence="2">Belongs to the CWC15 family.</text>
</comment>
<feature type="compositionally biased region" description="Acidic residues" evidence="5">
    <location>
        <begin position="136"/>
        <end position="158"/>
    </location>
</feature>
<feature type="compositionally biased region" description="Low complexity" evidence="5">
    <location>
        <begin position="411"/>
        <end position="424"/>
    </location>
</feature>
<protein>
    <submittedName>
        <fullName evidence="6">Complexed with cef1p</fullName>
    </submittedName>
</protein>
<evidence type="ECO:0000256" key="1">
    <source>
        <dbReference type="ARBA" id="ARBA00003777"/>
    </source>
</evidence>
<feature type="compositionally biased region" description="Basic and acidic residues" evidence="5">
    <location>
        <begin position="394"/>
        <end position="410"/>
    </location>
</feature>
<feature type="compositionally biased region" description="Low complexity" evidence="5">
    <location>
        <begin position="493"/>
        <end position="503"/>
    </location>
</feature>
<dbReference type="PANTHER" id="PTHR12718">
    <property type="entry name" value="CELL CYCLE CONTROL PROTEIN CWF15"/>
    <property type="match status" value="1"/>
</dbReference>
<feature type="compositionally biased region" description="Low complexity" evidence="5">
    <location>
        <begin position="22"/>
        <end position="34"/>
    </location>
</feature>
<feature type="compositionally biased region" description="Basic and acidic residues" evidence="5">
    <location>
        <begin position="159"/>
        <end position="194"/>
    </location>
</feature>
<feature type="compositionally biased region" description="Polar residues" evidence="5">
    <location>
        <begin position="325"/>
        <end position="343"/>
    </location>
</feature>
<dbReference type="GO" id="GO:0003723">
    <property type="term" value="F:RNA binding"/>
    <property type="evidence" value="ECO:0007669"/>
    <property type="project" value="TreeGrafter"/>
</dbReference>
<evidence type="ECO:0000313" key="7">
    <source>
        <dbReference type="Proteomes" id="UP001219355"/>
    </source>
</evidence>
<name>A0AAF0DFS0_9EURO</name>
<dbReference type="EMBL" id="CP120628">
    <property type="protein sequence ID" value="WEW57819.1"/>
    <property type="molecule type" value="Genomic_DNA"/>
</dbReference>
<sequence>MTTAHRPTFDPGKRSVTRTCLSSTTSPSAYSSKSSVRDLEHGLGSVPANADYRKPGQGGDADTEVRDLRAELLKAEAAHFAKKAGIADNKAPTTPIEAPAPKRQLEDSSDGGSVMEIEDLETKRRRILEETRDIDADSIEDESDSSEEESDDEEDETAELMRELEKIKRERAEQKEKEEQERDAKEQEQREYDIARGNPLLNPQDFSVKRRWDDDVVFKNQARGTENKGRKEFVNDLLRSDFHKRFMGQSTGGYGGDDNTYNSSRRDDGNFGSSRGDTYGSSKKHDNDSSYGTSGRSGMSGSYESGNKRGDDSYGSSRRDDHDTYGSSGRTGGSNTYGSGNDNTYGSSGRTGGTGSYGSSQRHNDDSYQSGRRDDNASYGSSRGTGGNDSYSSSRRDNTDSYGSTKRDNDTYGSSGYSGSTEYGSSKKGDTYGSSGAGGDSYGSNKRDNDTYGSSGYSGSTGYGSSKKDDTYGSSGRAGGDSYGSSKRDHDTYGSSGYSGSTGYKKDDNDTYGSSGVSGSTTYGSSKRDDTYGSSGRTGGDSYGSSGHGSGRHDDHRNESAASKIIHKVGDTITDKISDKFQGRRE</sequence>
<feature type="compositionally biased region" description="Gly residues" evidence="5">
    <location>
        <begin position="536"/>
        <end position="549"/>
    </location>
</feature>
<dbReference type="GO" id="GO:0045292">
    <property type="term" value="P:mRNA cis splicing, via spliceosome"/>
    <property type="evidence" value="ECO:0007669"/>
    <property type="project" value="TreeGrafter"/>
</dbReference>